<organism evidence="1 2">
    <name type="scientific">Cruoricaptor ignavus</name>
    <dbReference type="NCBI Taxonomy" id="1118202"/>
    <lineage>
        <taxon>Bacteria</taxon>
        <taxon>Pseudomonadati</taxon>
        <taxon>Bacteroidota</taxon>
        <taxon>Flavobacteriia</taxon>
        <taxon>Flavobacteriales</taxon>
        <taxon>Weeksellaceae</taxon>
        <taxon>Cruoricaptor</taxon>
    </lineage>
</organism>
<keyword evidence="2" id="KW-1185">Reference proteome</keyword>
<proteinExistence type="predicted"/>
<reference evidence="1 2" key="1">
    <citation type="submission" date="2016-11" db="EMBL/GenBank/DDBJ databases">
        <authorList>
            <person name="Jaros S."/>
            <person name="Januszkiewicz K."/>
            <person name="Wedrychowicz H."/>
        </authorList>
    </citation>
    <scope>NUCLEOTIDE SEQUENCE [LARGE SCALE GENOMIC DNA]</scope>
    <source>
        <strain evidence="1 2">DSM 25479</strain>
    </source>
</reference>
<dbReference type="EMBL" id="FQYI01000003">
    <property type="protein sequence ID" value="SHI69867.1"/>
    <property type="molecule type" value="Genomic_DNA"/>
</dbReference>
<protein>
    <submittedName>
        <fullName evidence="1">Uncharacterized protein</fullName>
    </submittedName>
</protein>
<evidence type="ECO:0000313" key="2">
    <source>
        <dbReference type="Proteomes" id="UP000184335"/>
    </source>
</evidence>
<dbReference type="STRING" id="1118202.SAMN05443429_103165"/>
<name>A0A1M6D9F1_9FLAO</name>
<evidence type="ECO:0000313" key="1">
    <source>
        <dbReference type="EMBL" id="SHI69867.1"/>
    </source>
</evidence>
<dbReference type="Proteomes" id="UP000184335">
    <property type="component" value="Unassembled WGS sequence"/>
</dbReference>
<accession>A0A1M6D9F1</accession>
<sequence length="33" mass="4093">MVMEWAAIHREDLLKNWNNLNETIRLRLKKLSR</sequence>
<dbReference type="AlphaFoldDB" id="A0A1M6D9F1"/>
<gene>
    <name evidence="1" type="ORF">SAMN05443429_103165</name>
</gene>